<sequence length="225" mass="25422">MTTLPDLIHQANEACTADGLRVLANILDHADVISRWTIEEAQRLGLPAAFAGHWPQKAELPVEYKVPRYGADASLIWKALEWKVRTGRIDACDPNLIAEALEGEAADDGPRWLDRALADLLFLLAWPARTYALHREIDFTAQRVVDAITSSPSCVLDLNIDAVWPAARHRLLMLDPLLDVPEECPWPTFVELAEATAARIEKGQEMERRIVRKEPVPPEYERFMR</sequence>
<evidence type="ECO:0000313" key="1">
    <source>
        <dbReference type="EMBL" id="RJF76424.1"/>
    </source>
</evidence>
<protein>
    <submittedName>
        <fullName evidence="1">Uncharacterized protein</fullName>
    </submittedName>
</protein>
<name>A0A418VJU1_9PROT</name>
<gene>
    <name evidence="1" type="ORF">D3877_28995</name>
</gene>
<dbReference type="RefSeq" id="WP_119834272.1">
    <property type="nucleotide sequence ID" value="NZ_QYUL01000008.1"/>
</dbReference>
<dbReference type="AlphaFoldDB" id="A0A418VJU1"/>
<keyword evidence="2" id="KW-1185">Reference proteome</keyword>
<dbReference type="Proteomes" id="UP000283458">
    <property type="component" value="Unassembled WGS sequence"/>
</dbReference>
<proteinExistence type="predicted"/>
<organism evidence="1 2">
    <name type="scientific">Azospirillum cavernae</name>
    <dbReference type="NCBI Taxonomy" id="2320860"/>
    <lineage>
        <taxon>Bacteria</taxon>
        <taxon>Pseudomonadati</taxon>
        <taxon>Pseudomonadota</taxon>
        <taxon>Alphaproteobacteria</taxon>
        <taxon>Rhodospirillales</taxon>
        <taxon>Azospirillaceae</taxon>
        <taxon>Azospirillum</taxon>
    </lineage>
</organism>
<accession>A0A418VJU1</accession>
<comment type="caution">
    <text evidence="1">The sequence shown here is derived from an EMBL/GenBank/DDBJ whole genome shotgun (WGS) entry which is preliminary data.</text>
</comment>
<dbReference type="EMBL" id="QYUL01000008">
    <property type="protein sequence ID" value="RJF76424.1"/>
    <property type="molecule type" value="Genomic_DNA"/>
</dbReference>
<evidence type="ECO:0000313" key="2">
    <source>
        <dbReference type="Proteomes" id="UP000283458"/>
    </source>
</evidence>
<reference evidence="1 2" key="1">
    <citation type="submission" date="2018-09" db="EMBL/GenBank/DDBJ databases">
        <authorList>
            <person name="Zhu H."/>
        </authorList>
    </citation>
    <scope>NUCLEOTIDE SEQUENCE [LARGE SCALE GENOMIC DNA]</scope>
    <source>
        <strain evidence="1 2">K2W22B-5</strain>
    </source>
</reference>